<keyword evidence="3" id="KW-1185">Reference proteome</keyword>
<dbReference type="EMBL" id="JBHUHF010000001">
    <property type="protein sequence ID" value="MFD2025388.1"/>
    <property type="molecule type" value="Genomic_DNA"/>
</dbReference>
<evidence type="ECO:0000256" key="1">
    <source>
        <dbReference type="SAM" id="SignalP"/>
    </source>
</evidence>
<organism evidence="2 3">
    <name type="scientific">Promicromonospora aerolata</name>
    <dbReference type="NCBI Taxonomy" id="195749"/>
    <lineage>
        <taxon>Bacteria</taxon>
        <taxon>Bacillati</taxon>
        <taxon>Actinomycetota</taxon>
        <taxon>Actinomycetes</taxon>
        <taxon>Micrococcales</taxon>
        <taxon>Promicromonosporaceae</taxon>
        <taxon>Promicromonospora</taxon>
    </lineage>
</organism>
<keyword evidence="1" id="KW-0732">Signal</keyword>
<comment type="caution">
    <text evidence="2">The sequence shown here is derived from an EMBL/GenBank/DDBJ whole genome shotgun (WGS) entry which is preliminary data.</text>
</comment>
<evidence type="ECO:0000313" key="2">
    <source>
        <dbReference type="EMBL" id="MFD2025388.1"/>
    </source>
</evidence>
<evidence type="ECO:0008006" key="4">
    <source>
        <dbReference type="Google" id="ProtNLM"/>
    </source>
</evidence>
<protein>
    <recommendedName>
        <fullName evidence="4">Peptidase inhibitor family I36</fullName>
    </recommendedName>
</protein>
<accession>A0ABW4V6V5</accession>
<evidence type="ECO:0000313" key="3">
    <source>
        <dbReference type="Proteomes" id="UP001597338"/>
    </source>
</evidence>
<dbReference type="RefSeq" id="WP_377197286.1">
    <property type="nucleotide sequence ID" value="NZ_JBHUHF010000001.1"/>
</dbReference>
<name>A0ABW4V6V5_9MICO</name>
<proteinExistence type="predicted"/>
<sequence length="193" mass="18974">MIRGFRATCRAGAAVVMSAGLVVAAASGASAMVAGDAPELIGAPSAGSATEVADGAAAAADVLGTTSPLGVVGADGALDMLEGYGTSEAPAGVDGAMVPEDVATAGDVVAVESDGSFNALNDVCVAPWYWEGPGNVGSTANVTDYQACNDGETQLGGDGSVNVLNNVCVAPWHWDGPLNLFNTGNFTKYAACN</sequence>
<gene>
    <name evidence="2" type="ORF">ACFSL2_07695</name>
</gene>
<reference evidence="3" key="1">
    <citation type="journal article" date="2019" name="Int. J. Syst. Evol. Microbiol.">
        <title>The Global Catalogue of Microorganisms (GCM) 10K type strain sequencing project: providing services to taxonomists for standard genome sequencing and annotation.</title>
        <authorList>
            <consortium name="The Broad Institute Genomics Platform"/>
            <consortium name="The Broad Institute Genome Sequencing Center for Infectious Disease"/>
            <person name="Wu L."/>
            <person name="Ma J."/>
        </authorList>
    </citation>
    <scope>NUCLEOTIDE SEQUENCE [LARGE SCALE GENOMIC DNA]</scope>
    <source>
        <strain evidence="3">CCM 7043</strain>
    </source>
</reference>
<dbReference type="Proteomes" id="UP001597338">
    <property type="component" value="Unassembled WGS sequence"/>
</dbReference>
<feature type="chain" id="PRO_5046008356" description="Peptidase inhibitor family I36" evidence="1">
    <location>
        <begin position="25"/>
        <end position="193"/>
    </location>
</feature>
<feature type="signal peptide" evidence="1">
    <location>
        <begin position="1"/>
        <end position="24"/>
    </location>
</feature>